<dbReference type="NCBIfam" id="NF046062">
    <property type="entry name" value="citrull_CtlX"/>
    <property type="match status" value="1"/>
</dbReference>
<dbReference type="RefSeq" id="WP_090217139.1">
    <property type="nucleotide sequence ID" value="NZ_FMWG01000003.1"/>
</dbReference>
<dbReference type="PANTHER" id="PTHR43224:SF1">
    <property type="entry name" value="AMIDINOTRANSFERASE"/>
    <property type="match status" value="1"/>
</dbReference>
<evidence type="ECO:0000313" key="1">
    <source>
        <dbReference type="EMBL" id="SCZ57641.1"/>
    </source>
</evidence>
<proteinExistence type="predicted"/>
<dbReference type="Proteomes" id="UP000198767">
    <property type="component" value="Unassembled WGS sequence"/>
</dbReference>
<name>A0A1G5Q8C4_9RHOB</name>
<reference evidence="1 2" key="1">
    <citation type="submission" date="2016-10" db="EMBL/GenBank/DDBJ databases">
        <authorList>
            <person name="de Groot N.N."/>
        </authorList>
    </citation>
    <scope>NUCLEOTIDE SEQUENCE [LARGE SCALE GENOMIC DNA]</scope>
    <source>
        <strain evidence="1 2">U95</strain>
    </source>
</reference>
<dbReference type="Pfam" id="PF19420">
    <property type="entry name" value="DDAH_eukar"/>
    <property type="match status" value="1"/>
</dbReference>
<evidence type="ECO:0000313" key="2">
    <source>
        <dbReference type="Proteomes" id="UP000198767"/>
    </source>
</evidence>
<accession>A0A1G5Q8C4</accession>
<dbReference type="PIRSF" id="PIRSF028188">
    <property type="entry name" value="Amdntrnsf_FN0238"/>
    <property type="match status" value="1"/>
</dbReference>
<organism evidence="1 2">
    <name type="scientific">Epibacterium ulvae</name>
    <dbReference type="NCBI Taxonomy" id="1156985"/>
    <lineage>
        <taxon>Bacteria</taxon>
        <taxon>Pseudomonadati</taxon>
        <taxon>Pseudomonadota</taxon>
        <taxon>Alphaproteobacteria</taxon>
        <taxon>Rhodobacterales</taxon>
        <taxon>Roseobacteraceae</taxon>
        <taxon>Epibacterium</taxon>
    </lineage>
</organism>
<sequence>MNTMQAPRAVVMIRPHHFHSNPETRDDNAFQTLSRSSENATAESALAEFDAAVAQLREAGVTVHVFDDTGTETPDSVFPNNWFSTHAGGHIALYPMYAPNRRKERRWDVIETLKHSYRVQDVIDYSGLEQDNLSLEGTGAMVLDHIGRIAYVAKSNRADPVLLERFCTHFNFEPMAFDAKDSAGRDIYHTNVLMGIGTDYALICLDMITDTARRAEVKQRLEETGRRVIDLTMDQITEFAGNAIELTGKTRVLALSARALAALTAAQIAIIEQSASLLPLSVPTIETAGGSVRCMIAGVHLSAR</sequence>
<keyword evidence="2" id="KW-1185">Reference proteome</keyword>
<protein>
    <recommendedName>
        <fullName evidence="3">Amidinotransferase</fullName>
    </recommendedName>
</protein>
<dbReference type="EMBL" id="FMWG01000003">
    <property type="protein sequence ID" value="SCZ57641.1"/>
    <property type="molecule type" value="Genomic_DNA"/>
</dbReference>
<dbReference type="InterPro" id="IPR014541">
    <property type="entry name" value="Amdntrnsf_FN0238"/>
</dbReference>
<evidence type="ECO:0008006" key="3">
    <source>
        <dbReference type="Google" id="ProtNLM"/>
    </source>
</evidence>
<dbReference type="SUPFAM" id="SSF55909">
    <property type="entry name" value="Pentein"/>
    <property type="match status" value="1"/>
</dbReference>
<dbReference type="PANTHER" id="PTHR43224">
    <property type="entry name" value="AMIDINOTRANSFERASE"/>
    <property type="match status" value="1"/>
</dbReference>
<dbReference type="AlphaFoldDB" id="A0A1G5Q8C4"/>
<gene>
    <name evidence="1" type="ORF">SAMN04488118_103114</name>
</gene>
<dbReference type="Gene3D" id="3.75.10.10">
    <property type="entry name" value="L-arginine/glycine Amidinotransferase, Chain A"/>
    <property type="match status" value="1"/>
</dbReference>
<dbReference type="STRING" id="1156985.SAMN04488118_103114"/>
<dbReference type="OrthoDB" id="9788268at2"/>